<keyword evidence="4 9" id="KW-0808">Transferase</keyword>
<evidence type="ECO:0000256" key="8">
    <source>
        <dbReference type="PIRSR" id="PIRSR639901-2"/>
    </source>
</evidence>
<dbReference type="UniPathway" id="UPA00958"/>
<organism evidence="11 12">
    <name type="scientific">Desulfovibrio ferrophilus</name>
    <dbReference type="NCBI Taxonomy" id="241368"/>
    <lineage>
        <taxon>Bacteria</taxon>
        <taxon>Pseudomonadati</taxon>
        <taxon>Thermodesulfobacteriota</taxon>
        <taxon>Desulfovibrionia</taxon>
        <taxon>Desulfovibrionales</taxon>
        <taxon>Desulfovibrionaceae</taxon>
        <taxon>Desulfovibrio</taxon>
    </lineage>
</organism>
<dbReference type="PANTHER" id="PTHR42755:SF1">
    <property type="entry name" value="3-DEOXY-D-MANNO-OCTULOSONIC ACID TRANSFERASE, MITOCHONDRIAL-RELATED"/>
    <property type="match status" value="1"/>
</dbReference>
<dbReference type="InterPro" id="IPR007507">
    <property type="entry name" value="Glycos_transf_N"/>
</dbReference>
<evidence type="ECO:0000256" key="9">
    <source>
        <dbReference type="RuleBase" id="RU365103"/>
    </source>
</evidence>
<comment type="function">
    <text evidence="9">Involved in lipopolysaccharide (LPS) biosynthesis. Catalyzes the transfer of 3-deoxy-D-manno-octulosonate (Kdo) residue(s) from CMP-Kdo to lipid IV(A), the tetraacyldisaccharide-1,4'-bisphosphate precursor of lipid A.</text>
</comment>
<feature type="active site" description="Proton acceptor" evidence="7">
    <location>
        <position position="61"/>
    </location>
</feature>
<feature type="site" description="Transition state stabilizer" evidence="8">
    <location>
        <position position="213"/>
    </location>
</feature>
<gene>
    <name evidence="11" type="ORF">DFE_1267</name>
</gene>
<evidence type="ECO:0000313" key="12">
    <source>
        <dbReference type="Proteomes" id="UP000269883"/>
    </source>
</evidence>
<dbReference type="GO" id="GO:0009244">
    <property type="term" value="P:lipopolysaccharide core region biosynthetic process"/>
    <property type="evidence" value="ECO:0007669"/>
    <property type="project" value="UniProtKB-UniRule"/>
</dbReference>
<keyword evidence="9" id="KW-1003">Cell membrane</keyword>
<feature type="site" description="Transition state stabilizer" evidence="8">
    <location>
        <position position="138"/>
    </location>
</feature>
<dbReference type="InterPro" id="IPR039901">
    <property type="entry name" value="Kdotransferase"/>
</dbReference>
<dbReference type="EMBL" id="AP017378">
    <property type="protein sequence ID" value="BBD07993.1"/>
    <property type="molecule type" value="Genomic_DNA"/>
</dbReference>
<dbReference type="Proteomes" id="UP000269883">
    <property type="component" value="Chromosome"/>
</dbReference>
<comment type="similarity">
    <text evidence="9">Belongs to the glycosyltransferase group 1 family.</text>
</comment>
<dbReference type="Gene3D" id="3.40.50.11720">
    <property type="entry name" value="3-Deoxy-D-manno-octulosonic-acid transferase, N-terminal domain"/>
    <property type="match status" value="1"/>
</dbReference>
<dbReference type="OrthoDB" id="9789797at2"/>
<evidence type="ECO:0000259" key="10">
    <source>
        <dbReference type="Pfam" id="PF04413"/>
    </source>
</evidence>
<accession>A0A2Z6AXR7</accession>
<dbReference type="GO" id="GO:0009245">
    <property type="term" value="P:lipid A biosynthetic process"/>
    <property type="evidence" value="ECO:0007669"/>
    <property type="project" value="TreeGrafter"/>
</dbReference>
<comment type="subcellular location">
    <subcellularLocation>
        <location evidence="9">Cell membrane</location>
    </subcellularLocation>
</comment>
<protein>
    <recommendedName>
        <fullName evidence="3 9">3-deoxy-D-manno-octulosonic acid transferase</fullName>
        <shortName evidence="9">Kdo transferase</shortName>
        <ecNumber evidence="2 9">2.4.99.12</ecNumber>
    </recommendedName>
    <alternativeName>
        <fullName evidence="5 9">Lipid IV(A) 3-deoxy-D-manno-octulosonic acid transferase</fullName>
    </alternativeName>
</protein>
<keyword evidence="9" id="KW-0448">Lipopolysaccharide biosynthesis</keyword>
<evidence type="ECO:0000256" key="6">
    <source>
        <dbReference type="ARBA" id="ARBA00049183"/>
    </source>
</evidence>
<evidence type="ECO:0000313" key="11">
    <source>
        <dbReference type="EMBL" id="BBD07993.1"/>
    </source>
</evidence>
<evidence type="ECO:0000256" key="2">
    <source>
        <dbReference type="ARBA" id="ARBA00012621"/>
    </source>
</evidence>
<dbReference type="RefSeq" id="WP_126377727.1">
    <property type="nucleotide sequence ID" value="NZ_AP017378.1"/>
</dbReference>
<dbReference type="InterPro" id="IPR038107">
    <property type="entry name" value="Glycos_transf_N_sf"/>
</dbReference>
<evidence type="ECO:0000256" key="5">
    <source>
        <dbReference type="ARBA" id="ARBA00031445"/>
    </source>
</evidence>
<keyword evidence="9" id="KW-0472">Membrane</keyword>
<dbReference type="GO" id="GO:0005886">
    <property type="term" value="C:plasma membrane"/>
    <property type="evidence" value="ECO:0007669"/>
    <property type="project" value="UniProtKB-SubCell"/>
</dbReference>
<dbReference type="EC" id="2.4.99.12" evidence="2 9"/>
<dbReference type="KEGG" id="dfl:DFE_1267"/>
<dbReference type="PANTHER" id="PTHR42755">
    <property type="entry name" value="3-DEOXY-MANNO-OCTULOSONATE CYTIDYLYLTRANSFERASE"/>
    <property type="match status" value="1"/>
</dbReference>
<dbReference type="Pfam" id="PF04413">
    <property type="entry name" value="Glycos_transf_N"/>
    <property type="match status" value="1"/>
</dbReference>
<dbReference type="GO" id="GO:0043842">
    <property type="term" value="F:Kdo transferase activity"/>
    <property type="evidence" value="ECO:0007669"/>
    <property type="project" value="UniProtKB-EC"/>
</dbReference>
<sequence length="434" mass="47939">MSTRLSVMTKALLGAYNLLWLPALPALYAAPRIREGFARRLLRDGPEGYVDIWIQAASGGEAYLARELILGLPKDSKLTVLVTSMTSQGLGILEQTAWDLPQTHPQLTMHTSYLPFDAPSLMNKAMERFSPKCMVLLETEIWPGLLAACKEFDVPVAVINGRMNTSSLGGYLCAHGLLKQLAPDKILAISEEAAKRYALVFGAERVDTMPNIKFDRFPATPEPASKDNPVRSILGPKPSCALFASVRREEEADILKTLLLVRKARPKTTLALFPRHMHRLDFWREALYESGLHPVLRSELDGPPPEASVILWDAFGELGTAYEFCRTAFVGGSLRPLGGQNFLEPLSHGVVPCIGPHWSNFSWIGRGIVEQGLVQEVRTPEELAEQMVKTLARPRKRDAVRSKINAYVDSRRGGTSKALELILSLSERTASTNG</sequence>
<feature type="domain" description="3-deoxy-D-manno-octulosonic-acid transferase N-terminal" evidence="10">
    <location>
        <begin position="50"/>
        <end position="215"/>
    </location>
</feature>
<evidence type="ECO:0000256" key="1">
    <source>
        <dbReference type="ARBA" id="ARBA00004713"/>
    </source>
</evidence>
<evidence type="ECO:0000256" key="7">
    <source>
        <dbReference type="PIRSR" id="PIRSR639901-1"/>
    </source>
</evidence>
<dbReference type="SUPFAM" id="SSF53756">
    <property type="entry name" value="UDP-Glycosyltransferase/glycogen phosphorylase"/>
    <property type="match status" value="1"/>
</dbReference>
<keyword evidence="12" id="KW-1185">Reference proteome</keyword>
<proteinExistence type="inferred from homology"/>
<dbReference type="AlphaFoldDB" id="A0A2Z6AXR7"/>
<dbReference type="Gene3D" id="3.40.50.2000">
    <property type="entry name" value="Glycogen Phosphorylase B"/>
    <property type="match status" value="1"/>
</dbReference>
<comment type="pathway">
    <text evidence="1 9">Bacterial outer membrane biogenesis; LPS core biosynthesis.</text>
</comment>
<evidence type="ECO:0000256" key="4">
    <source>
        <dbReference type="ARBA" id="ARBA00022679"/>
    </source>
</evidence>
<comment type="catalytic activity">
    <reaction evidence="6 9">
        <text>lipid IVA (E. coli) + CMP-3-deoxy-beta-D-manno-octulosonate = alpha-Kdo-(2-&gt;6)-lipid IVA (E. coli) + CMP + H(+)</text>
        <dbReference type="Rhea" id="RHEA:28066"/>
        <dbReference type="ChEBI" id="CHEBI:15378"/>
        <dbReference type="ChEBI" id="CHEBI:58603"/>
        <dbReference type="ChEBI" id="CHEBI:60364"/>
        <dbReference type="ChEBI" id="CHEBI:60377"/>
        <dbReference type="ChEBI" id="CHEBI:85987"/>
        <dbReference type="EC" id="2.4.99.12"/>
    </reaction>
</comment>
<name>A0A2Z6AXR7_9BACT</name>
<reference evidence="11 12" key="1">
    <citation type="journal article" date="2018" name="Sci. Adv.">
        <title>Multi-heme cytochromes provide a pathway for survival in energy-limited environments.</title>
        <authorList>
            <person name="Deng X."/>
            <person name="Dohmae N."/>
            <person name="Nealson K.H."/>
            <person name="Hashimoto K."/>
            <person name="Okamoto A."/>
        </authorList>
    </citation>
    <scope>NUCLEOTIDE SEQUENCE [LARGE SCALE GENOMIC DNA]</scope>
    <source>
        <strain evidence="11 12">IS5</strain>
    </source>
</reference>
<evidence type="ECO:0000256" key="3">
    <source>
        <dbReference type="ARBA" id="ARBA00019077"/>
    </source>
</evidence>